<sequence length="230" mass="24507">MLQSRDALPAGVMSPNLCDLGGHLGTCSSLHCLIAFLNRDVPIPRNSFPSPGSAMRLSLQSVKHTENGKKPRQKQLQGPERVFWWNLSQLCSPTAGQQCQGMGMSKPTARTRRTGTRVRVGDTHTGSSPSLPGLAPEQATLLAAAQGIQALARGFSGCTAQPLTRALTKSSRAQGGNAAAWSGQAGSSALRNHKIILQKTMICKYRETFTTLLHTLVCPLHSEKPAQSAA</sequence>
<evidence type="ECO:0000313" key="2">
    <source>
        <dbReference type="Proteomes" id="UP000504627"/>
    </source>
</evidence>
<organism evidence="2 3">
    <name type="scientific">Pipra filicauda</name>
    <name type="common">Wire-tailed manakin</name>
    <dbReference type="NCBI Taxonomy" id="649802"/>
    <lineage>
        <taxon>Eukaryota</taxon>
        <taxon>Metazoa</taxon>
        <taxon>Chordata</taxon>
        <taxon>Craniata</taxon>
        <taxon>Vertebrata</taxon>
        <taxon>Euteleostomi</taxon>
        <taxon>Archelosauria</taxon>
        <taxon>Archosauria</taxon>
        <taxon>Dinosauria</taxon>
        <taxon>Saurischia</taxon>
        <taxon>Theropoda</taxon>
        <taxon>Coelurosauria</taxon>
        <taxon>Aves</taxon>
        <taxon>Neognathae</taxon>
        <taxon>Neoaves</taxon>
        <taxon>Telluraves</taxon>
        <taxon>Australaves</taxon>
        <taxon>Passeriformes</taxon>
        <taxon>Pipridae</taxon>
        <taxon>Pipra</taxon>
    </lineage>
</organism>
<name>A0A7R5KJR8_9PASS</name>
<evidence type="ECO:0000313" key="3">
    <source>
        <dbReference type="RefSeq" id="XP_039241741.1"/>
    </source>
</evidence>
<dbReference type="Proteomes" id="UP000504627">
    <property type="component" value="Unplaced"/>
</dbReference>
<accession>A0A7R5KJR8</accession>
<dbReference type="InParanoid" id="A0A7R5KJR8"/>
<dbReference type="RefSeq" id="XP_039241741.1">
    <property type="nucleotide sequence ID" value="XM_039385807.1"/>
</dbReference>
<keyword evidence="2" id="KW-1185">Reference proteome</keyword>
<feature type="region of interest" description="Disordered" evidence="1">
    <location>
        <begin position="96"/>
        <end position="133"/>
    </location>
</feature>
<gene>
    <name evidence="3" type="primary">LOC113991675</name>
</gene>
<reference evidence="3" key="1">
    <citation type="submission" date="2025-08" db="UniProtKB">
        <authorList>
            <consortium name="RefSeq"/>
        </authorList>
    </citation>
    <scope>IDENTIFICATION</scope>
    <source>
        <tissue evidence="3">Muscle</tissue>
    </source>
</reference>
<protein>
    <submittedName>
        <fullName evidence="3">Uncharacterized protein LOC113991675</fullName>
    </submittedName>
</protein>
<dbReference type="AlphaFoldDB" id="A0A7R5KJR8"/>
<proteinExistence type="predicted"/>
<dbReference type="GeneID" id="113991675"/>
<evidence type="ECO:0000256" key="1">
    <source>
        <dbReference type="SAM" id="MobiDB-lite"/>
    </source>
</evidence>